<dbReference type="Gene3D" id="3.90.550.60">
    <property type="match status" value="1"/>
</dbReference>
<dbReference type="SUPFAM" id="SSF53448">
    <property type="entry name" value="Nucleotide-diphospho-sugar transferases"/>
    <property type="match status" value="1"/>
</dbReference>
<gene>
    <name evidence="1" type="ORF">ENX03_06535</name>
</gene>
<protein>
    <submittedName>
        <fullName evidence="1">Uncharacterized protein</fullName>
    </submittedName>
</protein>
<dbReference type="EMBL" id="DTMM01000133">
    <property type="protein sequence ID" value="HFT93580.1"/>
    <property type="molecule type" value="Genomic_DNA"/>
</dbReference>
<name>A0A7C3LSK6_9BACT</name>
<dbReference type="InterPro" id="IPR029044">
    <property type="entry name" value="Nucleotide-diphossugar_trans"/>
</dbReference>
<sequence>MAQNPHYNGSLDCPFIGKPAMIQPEGALVFHQQLQNESLLEGDLCLQNFLYDYSQIPLNTHWGSASSPVTRTESGISGGISGEKKVIQIVFDGLANIFPSGYFQRYTRLTHFQLRTHIVAEKAQITIIHTPPKGSPNILAQETVSHWSGEWVSDRILIAGLEGRVHLEMKAEGAFDIADTAWVGSPGLINNPSFLISVTAFGRDAYVQSLLRSVCLYRPLRSFDLRFLVVDNAGTLSPEKLPPDSRIFFIRQENLGCTSGVMRALVEARKMKTDFMIIADDDIVLPPEMLYRMIVFQSLAHHPVAVGAGMMTLRETNLLWEKGSRVLNTGLNALQPLHKRTKLDNPASFSELFEDSLPDYTALWLMSAPTDKLSFLPAFFIYYEDILQGLTLQKKGVRSIIPPHIFLWHATLEKRGSFWKRYLWVRNDMATRFLNPEKMRSVPIALSFLKIILKLALCYDYKLAEFHIRSFREAISDASWTTDPLGEKQKVEDLIRQTPTPVDLSDQLSQNFKNPLSDKPSFFLRLGKRVGYVLTMGSYMNPFSRALTADGKLAFRYHADYEAWGWFGYHTVAVVDANGVGYVCSRSWRKALPLLFSALNLTVRFFITHKTITKSYVEKSNVYEHAWIHAFQEIDRRSKQKSF</sequence>
<comment type="caution">
    <text evidence="1">The sequence shown here is derived from an EMBL/GenBank/DDBJ whole genome shotgun (WGS) entry which is preliminary data.</text>
</comment>
<evidence type="ECO:0000313" key="1">
    <source>
        <dbReference type="EMBL" id="HFT93580.1"/>
    </source>
</evidence>
<proteinExistence type="predicted"/>
<accession>A0A7C3LSK6</accession>
<organism evidence="1">
    <name type="scientific">Leptospirillum ferriphilum</name>
    <dbReference type="NCBI Taxonomy" id="178606"/>
    <lineage>
        <taxon>Bacteria</taxon>
        <taxon>Pseudomonadati</taxon>
        <taxon>Nitrospirota</taxon>
        <taxon>Nitrospiria</taxon>
        <taxon>Nitrospirales</taxon>
        <taxon>Nitrospiraceae</taxon>
        <taxon>Leptospirillum</taxon>
    </lineage>
</organism>
<reference evidence="1" key="1">
    <citation type="journal article" date="2020" name="mSystems">
        <title>Genome- and Community-Level Interaction Insights into Carbon Utilization and Element Cycling Functions of Hydrothermarchaeota in Hydrothermal Sediment.</title>
        <authorList>
            <person name="Zhou Z."/>
            <person name="Liu Y."/>
            <person name="Xu W."/>
            <person name="Pan J."/>
            <person name="Luo Z.H."/>
            <person name="Li M."/>
        </authorList>
    </citation>
    <scope>NUCLEOTIDE SEQUENCE [LARGE SCALE GENOMIC DNA]</scope>
    <source>
        <strain evidence="1">SpSt-902</strain>
    </source>
</reference>
<dbReference type="AlphaFoldDB" id="A0A7C3LSK6"/>